<feature type="transmembrane region" description="Helical" evidence="1">
    <location>
        <begin position="99"/>
        <end position="120"/>
    </location>
</feature>
<feature type="transmembrane region" description="Helical" evidence="1">
    <location>
        <begin position="6"/>
        <end position="22"/>
    </location>
</feature>
<keyword evidence="1" id="KW-0812">Transmembrane</keyword>
<dbReference type="InterPro" id="IPR023813">
    <property type="entry name" value="HsmA-like"/>
</dbReference>
<dbReference type="Proteomes" id="UP000191554">
    <property type="component" value="Unassembled WGS sequence"/>
</dbReference>
<feature type="transmembrane region" description="Helical" evidence="1">
    <location>
        <begin position="61"/>
        <end position="87"/>
    </location>
</feature>
<dbReference type="RefSeq" id="WP_080064169.1">
    <property type="nucleotide sequence ID" value="NZ_MZGX01000009.1"/>
</dbReference>
<sequence length="122" mass="13645">MLLYAVISINLALVFYSVGVWGEKIQGILKKWHLAVFWAGLAFDTVGTSLMGRLAEGGFKFNFHGITGLLAIVLMLVHAVWASYVLLKNDRKSKSDFHKFSIVVWIIWLIPFISGAVMGMSR</sequence>
<feature type="transmembrane region" description="Helical" evidence="1">
    <location>
        <begin position="34"/>
        <end position="55"/>
    </location>
</feature>
<comment type="caution">
    <text evidence="2">The sequence shown here is derived from an EMBL/GenBank/DDBJ whole genome shotgun (WGS) entry which is preliminary data.</text>
</comment>
<name>A0A1V4SLP7_RUMHU</name>
<dbReference type="STRING" id="48256.CLHUN_17250"/>
<proteinExistence type="predicted"/>
<reference evidence="2 3" key="1">
    <citation type="submission" date="2017-03" db="EMBL/GenBank/DDBJ databases">
        <title>Genome sequence of Clostridium hungatei DSM 14427.</title>
        <authorList>
            <person name="Poehlein A."/>
            <person name="Daniel R."/>
        </authorList>
    </citation>
    <scope>NUCLEOTIDE SEQUENCE [LARGE SCALE GENOMIC DNA]</scope>
    <source>
        <strain evidence="2 3">DSM 14427</strain>
    </source>
</reference>
<keyword evidence="1" id="KW-0472">Membrane</keyword>
<evidence type="ECO:0000313" key="2">
    <source>
        <dbReference type="EMBL" id="OPX44426.1"/>
    </source>
</evidence>
<accession>A0A1V4SLP7</accession>
<organism evidence="2 3">
    <name type="scientific">Ruminiclostridium hungatei</name>
    <name type="common">Clostridium hungatei</name>
    <dbReference type="NCBI Taxonomy" id="48256"/>
    <lineage>
        <taxon>Bacteria</taxon>
        <taxon>Bacillati</taxon>
        <taxon>Bacillota</taxon>
        <taxon>Clostridia</taxon>
        <taxon>Eubacteriales</taxon>
        <taxon>Oscillospiraceae</taxon>
        <taxon>Ruminiclostridium</taxon>
    </lineage>
</organism>
<keyword evidence="1" id="KW-1133">Transmembrane helix</keyword>
<dbReference type="NCBIfam" id="TIGR03987">
    <property type="entry name" value="HsmA family protein"/>
    <property type="match status" value="1"/>
</dbReference>
<protein>
    <recommendedName>
        <fullName evidence="4">TIGR03987 family protein</fullName>
    </recommendedName>
</protein>
<evidence type="ECO:0008006" key="4">
    <source>
        <dbReference type="Google" id="ProtNLM"/>
    </source>
</evidence>
<gene>
    <name evidence="2" type="ORF">CLHUN_17250</name>
</gene>
<dbReference type="EMBL" id="MZGX01000009">
    <property type="protein sequence ID" value="OPX44426.1"/>
    <property type="molecule type" value="Genomic_DNA"/>
</dbReference>
<evidence type="ECO:0000313" key="3">
    <source>
        <dbReference type="Proteomes" id="UP000191554"/>
    </source>
</evidence>
<dbReference type="OrthoDB" id="5396526at2"/>
<evidence type="ECO:0000256" key="1">
    <source>
        <dbReference type="SAM" id="Phobius"/>
    </source>
</evidence>
<dbReference type="AlphaFoldDB" id="A0A1V4SLP7"/>
<keyword evidence="3" id="KW-1185">Reference proteome</keyword>